<dbReference type="EMBL" id="JBFTWV010000037">
    <property type="protein sequence ID" value="KAL2795201.1"/>
    <property type="molecule type" value="Genomic_DNA"/>
</dbReference>
<protein>
    <submittedName>
        <fullName evidence="1">Uncharacterized protein</fullName>
    </submittedName>
</protein>
<name>A0ABR4G889_9EURO</name>
<reference evidence="1 2" key="1">
    <citation type="submission" date="2024-07" db="EMBL/GenBank/DDBJ databases">
        <title>Section-level genome sequencing and comparative genomics of Aspergillus sections Usti and Cavernicolus.</title>
        <authorList>
            <consortium name="Lawrence Berkeley National Laboratory"/>
            <person name="Nybo J.L."/>
            <person name="Vesth T.C."/>
            <person name="Theobald S."/>
            <person name="Frisvad J.C."/>
            <person name="Larsen T.O."/>
            <person name="Kjaerboelling I."/>
            <person name="Rothschild-Mancinelli K."/>
            <person name="Lyhne E.K."/>
            <person name="Kogle M.E."/>
            <person name="Barry K."/>
            <person name="Clum A."/>
            <person name="Na H."/>
            <person name="Ledsgaard L."/>
            <person name="Lin J."/>
            <person name="Lipzen A."/>
            <person name="Kuo A."/>
            <person name="Riley R."/>
            <person name="Mondo S."/>
            <person name="Labutti K."/>
            <person name="Haridas S."/>
            <person name="Pangalinan J."/>
            <person name="Salamov A.A."/>
            <person name="Simmons B.A."/>
            <person name="Magnuson J.K."/>
            <person name="Chen J."/>
            <person name="Drula E."/>
            <person name="Henrissat B."/>
            <person name="Wiebenga A."/>
            <person name="Lubbers R.J."/>
            <person name="Gomes A.C."/>
            <person name="Makela M.R."/>
            <person name="Stajich J."/>
            <person name="Grigoriev I.V."/>
            <person name="Mortensen U.H."/>
            <person name="De Vries R.P."/>
            <person name="Baker S.E."/>
            <person name="Andersen M.R."/>
        </authorList>
    </citation>
    <scope>NUCLEOTIDE SEQUENCE [LARGE SCALE GENOMIC DNA]</scope>
    <source>
        <strain evidence="1 2">CBS 209.92</strain>
    </source>
</reference>
<evidence type="ECO:0000313" key="2">
    <source>
        <dbReference type="Proteomes" id="UP001610563"/>
    </source>
</evidence>
<organism evidence="1 2">
    <name type="scientific">Aspergillus keveii</name>
    <dbReference type="NCBI Taxonomy" id="714993"/>
    <lineage>
        <taxon>Eukaryota</taxon>
        <taxon>Fungi</taxon>
        <taxon>Dikarya</taxon>
        <taxon>Ascomycota</taxon>
        <taxon>Pezizomycotina</taxon>
        <taxon>Eurotiomycetes</taxon>
        <taxon>Eurotiomycetidae</taxon>
        <taxon>Eurotiales</taxon>
        <taxon>Aspergillaceae</taxon>
        <taxon>Aspergillus</taxon>
        <taxon>Aspergillus subgen. Nidulantes</taxon>
    </lineage>
</organism>
<keyword evidence="2" id="KW-1185">Reference proteome</keyword>
<comment type="caution">
    <text evidence="1">The sequence shown here is derived from an EMBL/GenBank/DDBJ whole genome shotgun (WGS) entry which is preliminary data.</text>
</comment>
<feature type="non-terminal residue" evidence="1">
    <location>
        <position position="88"/>
    </location>
</feature>
<accession>A0ABR4G889</accession>
<gene>
    <name evidence="1" type="ORF">BJX66DRAFT_302403</name>
</gene>
<evidence type="ECO:0000313" key="1">
    <source>
        <dbReference type="EMBL" id="KAL2795201.1"/>
    </source>
</evidence>
<proteinExistence type="predicted"/>
<sequence length="88" mass="9460">MNGRRGRNMINSHHNMCATQLCGMVTIGSRFSYSETFPLRGDNSEAMFASQPSTADLKGRSAGSASILLIYTIIMNSLGTGCGGLRRI</sequence>
<dbReference type="Proteomes" id="UP001610563">
    <property type="component" value="Unassembled WGS sequence"/>
</dbReference>